<organism evidence="2 3">
    <name type="scientific">Sorghum bicolor</name>
    <name type="common">Sorghum</name>
    <name type="synonym">Sorghum vulgare</name>
    <dbReference type="NCBI Taxonomy" id="4558"/>
    <lineage>
        <taxon>Eukaryota</taxon>
        <taxon>Viridiplantae</taxon>
        <taxon>Streptophyta</taxon>
        <taxon>Embryophyta</taxon>
        <taxon>Tracheophyta</taxon>
        <taxon>Spermatophyta</taxon>
        <taxon>Magnoliopsida</taxon>
        <taxon>Liliopsida</taxon>
        <taxon>Poales</taxon>
        <taxon>Poaceae</taxon>
        <taxon>PACMAD clade</taxon>
        <taxon>Panicoideae</taxon>
        <taxon>Andropogonodae</taxon>
        <taxon>Andropogoneae</taxon>
        <taxon>Sorghinae</taxon>
        <taxon>Sorghum</taxon>
    </lineage>
</organism>
<evidence type="ECO:0008006" key="4">
    <source>
        <dbReference type="Google" id="ProtNLM"/>
    </source>
</evidence>
<proteinExistence type="predicted"/>
<dbReference type="PANTHER" id="PTHR13408:SF4">
    <property type="entry name" value="RNA POLYMERASE III RPC4"/>
    <property type="match status" value="1"/>
</dbReference>
<dbReference type="EMBL" id="CM000762">
    <property type="protein sequence ID" value="KXG33854.1"/>
    <property type="molecule type" value="Genomic_DNA"/>
</dbReference>
<feature type="compositionally biased region" description="Basic and acidic residues" evidence="1">
    <location>
        <begin position="40"/>
        <end position="53"/>
    </location>
</feature>
<reference evidence="2 3" key="1">
    <citation type="journal article" date="2009" name="Nature">
        <title>The Sorghum bicolor genome and the diversification of grasses.</title>
        <authorList>
            <person name="Paterson A.H."/>
            <person name="Bowers J.E."/>
            <person name="Bruggmann R."/>
            <person name="Dubchak I."/>
            <person name="Grimwood J."/>
            <person name="Gundlach H."/>
            <person name="Haberer G."/>
            <person name="Hellsten U."/>
            <person name="Mitros T."/>
            <person name="Poliakov A."/>
            <person name="Schmutz J."/>
            <person name="Spannagl M."/>
            <person name="Tang H."/>
            <person name="Wang X."/>
            <person name="Wicker T."/>
            <person name="Bharti A.K."/>
            <person name="Chapman J."/>
            <person name="Feltus F.A."/>
            <person name="Gowik U."/>
            <person name="Grigoriev I.V."/>
            <person name="Lyons E."/>
            <person name="Maher C.A."/>
            <person name="Martis M."/>
            <person name="Narechania A."/>
            <person name="Otillar R.P."/>
            <person name="Penning B.W."/>
            <person name="Salamov A.A."/>
            <person name="Wang Y."/>
            <person name="Zhang L."/>
            <person name="Carpita N.C."/>
            <person name="Freeling M."/>
            <person name="Gingle A.R."/>
            <person name="Hash C.T."/>
            <person name="Keller B."/>
            <person name="Klein P."/>
            <person name="Kresovich S."/>
            <person name="McCann M.C."/>
            <person name="Ming R."/>
            <person name="Peterson D.G."/>
            <person name="Mehboob-ur-Rahman"/>
            <person name="Ware D."/>
            <person name="Westhoff P."/>
            <person name="Mayer K.F."/>
            <person name="Messing J."/>
            <person name="Rokhsar D.S."/>
        </authorList>
    </citation>
    <scope>NUCLEOTIDE SEQUENCE [LARGE SCALE GENOMIC DNA]</scope>
    <source>
        <strain evidence="3">cv. BTx623</strain>
    </source>
</reference>
<feature type="region of interest" description="Disordered" evidence="1">
    <location>
        <begin position="114"/>
        <end position="139"/>
    </location>
</feature>
<dbReference type="ExpressionAtlas" id="A0A1B6Q7E7">
    <property type="expression patterns" value="baseline and differential"/>
</dbReference>
<reference evidence="3" key="2">
    <citation type="journal article" date="2018" name="Plant J.">
        <title>The Sorghum bicolor reference genome: improved assembly, gene annotations, a transcriptome atlas, and signatures of genome organization.</title>
        <authorList>
            <person name="McCormick R.F."/>
            <person name="Truong S.K."/>
            <person name="Sreedasyam A."/>
            <person name="Jenkins J."/>
            <person name="Shu S."/>
            <person name="Sims D."/>
            <person name="Kennedy M."/>
            <person name="Amirebrahimi M."/>
            <person name="Weers B.D."/>
            <person name="McKinley B."/>
            <person name="Mattison A."/>
            <person name="Morishige D.T."/>
            <person name="Grimwood J."/>
            <person name="Schmutz J."/>
            <person name="Mullet J.E."/>
        </authorList>
    </citation>
    <scope>NUCLEOTIDE SEQUENCE [LARGE SCALE GENOMIC DNA]</scope>
    <source>
        <strain evidence="3">cv. BTx623</strain>
    </source>
</reference>
<accession>A0A1B6Q7E7</accession>
<dbReference type="AlphaFoldDB" id="A0A1B6Q7E7"/>
<feature type="region of interest" description="Disordered" evidence="1">
    <location>
        <begin position="1"/>
        <end position="89"/>
    </location>
</feature>
<sequence length="283" mass="31787">MDADGSSKRSRPVRRAVKKLKFKPKVPPQKPKKLSAQKPQQEDPKPIDQDLMKILRTHQVAAKSSLNKEDERPMQNTPSTPPSADVVNMSPTQFGLQKQNQLPLQIPRSFPVPVHSGMFYKEDSDDDDNDDGSDNVELHETQPNSIECEALTRPAEELDLLQQGSKERMFLFQLPKSLPLPKRTSSTSIVERQGKPTGKEVKEGCNLQQLPQGYLGKMLVYKSGKIKMKLGDVMFDVSPGAETRMAQHVVAQNTRDKHCCLLGEIENRHVIVTPDMDSLLNDK</sequence>
<dbReference type="GO" id="GO:0003677">
    <property type="term" value="F:DNA binding"/>
    <property type="evidence" value="ECO:0007669"/>
    <property type="project" value="InterPro"/>
</dbReference>
<gene>
    <name evidence="2" type="ORF">SORBI_3003G383300</name>
</gene>
<protein>
    <recommendedName>
        <fullName evidence="4">DNA-directed RNA polymerase III subunit RPC4</fullName>
    </recommendedName>
</protein>
<evidence type="ECO:0000313" key="3">
    <source>
        <dbReference type="Proteomes" id="UP000000768"/>
    </source>
</evidence>
<dbReference type="InterPro" id="IPR007811">
    <property type="entry name" value="RPC4"/>
</dbReference>
<dbReference type="Proteomes" id="UP000000768">
    <property type="component" value="Chromosome 3"/>
</dbReference>
<feature type="compositionally biased region" description="Acidic residues" evidence="1">
    <location>
        <begin position="123"/>
        <end position="134"/>
    </location>
</feature>
<dbReference type="GO" id="GO:0006383">
    <property type="term" value="P:transcription by RNA polymerase III"/>
    <property type="evidence" value="ECO:0007669"/>
    <property type="project" value="InterPro"/>
</dbReference>
<evidence type="ECO:0000313" key="2">
    <source>
        <dbReference type="EMBL" id="KXG33854.1"/>
    </source>
</evidence>
<dbReference type="PANTHER" id="PTHR13408">
    <property type="entry name" value="DNA-DIRECTED RNA POLYMERASE III"/>
    <property type="match status" value="1"/>
</dbReference>
<keyword evidence="3" id="KW-1185">Reference proteome</keyword>
<dbReference type="Pfam" id="PF05132">
    <property type="entry name" value="RNA_pol_Rpc4"/>
    <property type="match status" value="1"/>
</dbReference>
<dbReference type="Gramene" id="KXG33854">
    <property type="protein sequence ID" value="KXG33854"/>
    <property type="gene ID" value="SORBI_3003G383300"/>
</dbReference>
<evidence type="ECO:0000256" key="1">
    <source>
        <dbReference type="SAM" id="MobiDB-lite"/>
    </source>
</evidence>
<name>A0A1B6Q7E7_SORBI</name>
<feature type="compositionally biased region" description="Basic residues" evidence="1">
    <location>
        <begin position="8"/>
        <end position="35"/>
    </location>
</feature>
<dbReference type="GO" id="GO:0005666">
    <property type="term" value="C:RNA polymerase III complex"/>
    <property type="evidence" value="ECO:0007669"/>
    <property type="project" value="InterPro"/>
</dbReference>